<accession>A0A8S9WZD3</accession>
<evidence type="ECO:0000313" key="1">
    <source>
        <dbReference type="EMBL" id="KAF6201579.1"/>
    </source>
</evidence>
<dbReference type="Proteomes" id="UP000466442">
    <property type="component" value="Linkage Group LG12"/>
</dbReference>
<reference evidence="1" key="1">
    <citation type="journal article" date="2021" name="Mol. Ecol. Resour.">
        <title>Apolygus lucorum genome provides insights into omnivorousness and mesophyll feeding.</title>
        <authorList>
            <person name="Liu Y."/>
            <person name="Liu H."/>
            <person name="Wang H."/>
            <person name="Huang T."/>
            <person name="Liu B."/>
            <person name="Yang B."/>
            <person name="Yin L."/>
            <person name="Li B."/>
            <person name="Zhang Y."/>
            <person name="Zhang S."/>
            <person name="Jiang F."/>
            <person name="Zhang X."/>
            <person name="Ren Y."/>
            <person name="Wang B."/>
            <person name="Wang S."/>
            <person name="Lu Y."/>
            <person name="Wu K."/>
            <person name="Fan W."/>
            <person name="Wang G."/>
        </authorList>
    </citation>
    <scope>NUCLEOTIDE SEQUENCE</scope>
    <source>
        <strain evidence="1">12Hb</strain>
    </source>
</reference>
<comment type="caution">
    <text evidence="1">The sequence shown here is derived from an EMBL/GenBank/DDBJ whole genome shotgun (WGS) entry which is preliminary data.</text>
</comment>
<dbReference type="AlphaFoldDB" id="A0A8S9WZD3"/>
<name>A0A8S9WZD3_APOLU</name>
<gene>
    <name evidence="1" type="ORF">GE061_003971</name>
</gene>
<dbReference type="EMBL" id="WIXP02000012">
    <property type="protein sequence ID" value="KAF6201579.1"/>
    <property type="molecule type" value="Genomic_DNA"/>
</dbReference>
<organism evidence="1 2">
    <name type="scientific">Apolygus lucorum</name>
    <name type="common">Small green plant bug</name>
    <name type="synonym">Lygocoris lucorum</name>
    <dbReference type="NCBI Taxonomy" id="248454"/>
    <lineage>
        <taxon>Eukaryota</taxon>
        <taxon>Metazoa</taxon>
        <taxon>Ecdysozoa</taxon>
        <taxon>Arthropoda</taxon>
        <taxon>Hexapoda</taxon>
        <taxon>Insecta</taxon>
        <taxon>Pterygota</taxon>
        <taxon>Neoptera</taxon>
        <taxon>Paraneoptera</taxon>
        <taxon>Hemiptera</taxon>
        <taxon>Heteroptera</taxon>
        <taxon>Panheteroptera</taxon>
        <taxon>Cimicomorpha</taxon>
        <taxon>Miridae</taxon>
        <taxon>Mirini</taxon>
        <taxon>Apolygus</taxon>
    </lineage>
</organism>
<proteinExistence type="predicted"/>
<evidence type="ECO:0000313" key="2">
    <source>
        <dbReference type="Proteomes" id="UP000466442"/>
    </source>
</evidence>
<sequence>MLFLSVASCSSVDRNHLTYGSNQEWIISPSHIYRRILPGVNLLSTPMDSSIIRLSRLNEYKPSFLPSIKRWRSSSSTREANHRNFRPGRISSFQRHLYYQGVRRPGKRNIRSILLLENSGNPWKP</sequence>
<protein>
    <submittedName>
        <fullName evidence="1">Uncharacterized protein</fullName>
    </submittedName>
</protein>
<keyword evidence="2" id="KW-1185">Reference proteome</keyword>